<gene>
    <name evidence="3" type="ORF">P5673_003240</name>
</gene>
<feature type="coiled-coil region" evidence="1">
    <location>
        <begin position="753"/>
        <end position="787"/>
    </location>
</feature>
<dbReference type="EMBL" id="JARQWQ010000005">
    <property type="protein sequence ID" value="KAK2571834.1"/>
    <property type="molecule type" value="Genomic_DNA"/>
</dbReference>
<organism evidence="3 4">
    <name type="scientific">Acropora cervicornis</name>
    <name type="common">Staghorn coral</name>
    <dbReference type="NCBI Taxonomy" id="6130"/>
    <lineage>
        <taxon>Eukaryota</taxon>
        <taxon>Metazoa</taxon>
        <taxon>Cnidaria</taxon>
        <taxon>Anthozoa</taxon>
        <taxon>Hexacorallia</taxon>
        <taxon>Scleractinia</taxon>
        <taxon>Astrocoeniina</taxon>
        <taxon>Acroporidae</taxon>
        <taxon>Acropora</taxon>
    </lineage>
</organism>
<dbReference type="GO" id="GO:0007020">
    <property type="term" value="P:microtubule nucleation"/>
    <property type="evidence" value="ECO:0007669"/>
    <property type="project" value="TreeGrafter"/>
</dbReference>
<protein>
    <submittedName>
        <fullName evidence="3">Coiled-coil domain-containing protein 57</fullName>
    </submittedName>
</protein>
<sequence>MATGESSSLQDLVQQKEHEWREAQDLQIKSLQNALTEKERQLNNEKLRFRKLKEDFEYNLRLLEERDKELNRYDVLFVQAKNVNSVRDAEVSELKIKLDDLKVKLSHEEKAKEELQKHYQQRLREHQLELNQFRQIKENEVEKEREEFEVFKRELQLQLRAAEEDVEAQRQELMAGFDDALRKREHEFRKKADDLSNAALASELKVKMLTKELELVRVSGERTKDELEDTETAVHELEKQLKQKEWEITDQHNMNRAKVSELEAEIEQLKSSMSKAQHRFEHKHANLDQYAKEKEQALIAAKDAHNELEHSLEAKIRALQNQLEVEQVECRRLQWANKDTEKEKQLEVQRLQRLIADLEEKLNKQSSENARSVVARDLELEALRQQEEKMRLEIVQIKETTDRYKKELTMALERESSLERSRAQLEVDWQRRCEDTEREVYHKQEQLISGLTKQRDESAALAKERLRELSQRDDLIRILTMTRDQAFATLQRHGLTIPTQLPNKEKEEAVSAHLAGDLQHLAPEERIKALVEQNENLRVVIRQMRDDMEDLSSHLATRPGPSVPMQSKEEESETSPPLTKEYVDSLEKELMELKSKNRALRKQIDDTSLAKPSTHVQTTSQQVRQKQLVVDQLQYELTTQGRRATDEFGTLKQRVTELELQLVQTRREADEYFKSGLERNAEATSLGNQLSTLKVELASHGRGSASFSPQTAIVKQLQDEVLRLRRQISSGIQTNEGGFLGAESSIRPASQDLSSLHSKLKAAARRISQLSQEKEQLIQMGNRLRADLAKYTVLYSPGDRRGVGPGGLPADSSNLAVGGGVMGRTPGELREDLHGQLSAVEKLQYQLTSHELQFAQRMAQKEQYAAEKVQISAVSSSSDSGDG</sequence>
<keyword evidence="1" id="KW-0175">Coiled coil</keyword>
<dbReference type="GO" id="GO:0034451">
    <property type="term" value="C:centriolar satellite"/>
    <property type="evidence" value="ECO:0007669"/>
    <property type="project" value="TreeGrafter"/>
</dbReference>
<evidence type="ECO:0000313" key="4">
    <source>
        <dbReference type="Proteomes" id="UP001249851"/>
    </source>
</evidence>
<dbReference type="GO" id="GO:0060271">
    <property type="term" value="P:cilium assembly"/>
    <property type="evidence" value="ECO:0007669"/>
    <property type="project" value="TreeGrafter"/>
</dbReference>
<dbReference type="GO" id="GO:0045931">
    <property type="term" value="P:positive regulation of mitotic cell cycle"/>
    <property type="evidence" value="ECO:0007669"/>
    <property type="project" value="TreeGrafter"/>
</dbReference>
<feature type="coiled-coil region" evidence="1">
    <location>
        <begin position="21"/>
        <end position="55"/>
    </location>
</feature>
<feature type="coiled-coil region" evidence="1">
    <location>
        <begin position="583"/>
        <end position="610"/>
    </location>
</feature>
<dbReference type="AlphaFoldDB" id="A0AAD9VEV4"/>
<evidence type="ECO:0000256" key="1">
    <source>
        <dbReference type="SAM" id="Coils"/>
    </source>
</evidence>
<keyword evidence="4" id="KW-1185">Reference proteome</keyword>
<dbReference type="Proteomes" id="UP001249851">
    <property type="component" value="Unassembled WGS sequence"/>
</dbReference>
<dbReference type="InterPro" id="IPR042481">
    <property type="entry name" value="CCDC57"/>
</dbReference>
<reference evidence="3" key="1">
    <citation type="journal article" date="2023" name="G3 (Bethesda)">
        <title>Whole genome assembly and annotation of the endangered Caribbean coral Acropora cervicornis.</title>
        <authorList>
            <person name="Selwyn J.D."/>
            <person name="Vollmer S.V."/>
        </authorList>
    </citation>
    <scope>NUCLEOTIDE SEQUENCE</scope>
    <source>
        <strain evidence="3">K2</strain>
    </source>
</reference>
<dbReference type="PANTHER" id="PTHR46725">
    <property type="entry name" value="COILED-COIL DOMAIN-CONTAINING PROTEIN 57"/>
    <property type="match status" value="1"/>
</dbReference>
<feature type="coiled-coil region" evidence="1">
    <location>
        <begin position="91"/>
        <end position="172"/>
    </location>
</feature>
<proteinExistence type="predicted"/>
<comment type="caution">
    <text evidence="3">The sequence shown here is derived from an EMBL/GenBank/DDBJ whole genome shotgun (WGS) entry which is preliminary data.</text>
</comment>
<dbReference type="GO" id="GO:0007099">
    <property type="term" value="P:centriole replication"/>
    <property type="evidence" value="ECO:0007669"/>
    <property type="project" value="TreeGrafter"/>
</dbReference>
<evidence type="ECO:0000313" key="3">
    <source>
        <dbReference type="EMBL" id="KAK2571834.1"/>
    </source>
</evidence>
<name>A0AAD9VEV4_ACRCE</name>
<accession>A0AAD9VEV4</accession>
<dbReference type="GO" id="GO:0005814">
    <property type="term" value="C:centriole"/>
    <property type="evidence" value="ECO:0007669"/>
    <property type="project" value="TreeGrafter"/>
</dbReference>
<reference evidence="3" key="2">
    <citation type="journal article" date="2023" name="Science">
        <title>Genomic signatures of disease resistance in endangered staghorn corals.</title>
        <authorList>
            <person name="Vollmer S.V."/>
            <person name="Selwyn J.D."/>
            <person name="Despard B.A."/>
            <person name="Roesel C.L."/>
        </authorList>
    </citation>
    <scope>NUCLEOTIDE SEQUENCE</scope>
    <source>
        <strain evidence="3">K2</strain>
    </source>
</reference>
<feature type="coiled-coil region" evidence="1">
    <location>
        <begin position="220"/>
        <end position="400"/>
    </location>
</feature>
<dbReference type="GO" id="GO:0005876">
    <property type="term" value="C:spindle microtubule"/>
    <property type="evidence" value="ECO:0007669"/>
    <property type="project" value="TreeGrafter"/>
</dbReference>
<feature type="region of interest" description="Disordered" evidence="2">
    <location>
        <begin position="551"/>
        <end position="579"/>
    </location>
</feature>
<evidence type="ECO:0000256" key="2">
    <source>
        <dbReference type="SAM" id="MobiDB-lite"/>
    </source>
</evidence>
<dbReference type="PANTHER" id="PTHR46725:SF1">
    <property type="entry name" value="COILED-COIL DOMAIN-CONTAINING PROTEIN 57"/>
    <property type="match status" value="1"/>
</dbReference>